<dbReference type="Proteomes" id="UP000184520">
    <property type="component" value="Unassembled WGS sequence"/>
</dbReference>
<sequence>MKQSESARKGIAALGTEMGPAMMEGMLALFAEEQTALVARQPALATDIAYGEHPRHRLDIYGPTALHTDLAARKTSSRPVLVFVHGGGFLKGDKGDTTRWYNACVGRMAAEQGMLGVVINYRLAPEHTWPAGADDLAAAVTWLKQHIAEYGGNPDALFLMGTSAGANHVATYHQQYNAQHAVKGLLLLSGLYGATPLDDRDTLYYGDHSLYDSRMALPSISKCPLPLFIACSEYDPPRFQQEWLGLVHQRFAHNQRLDRALVLSGHNHYSIAGHLGTSDTRLADEIVYFINDILKPNG</sequence>
<dbReference type="STRING" id="634436.SAMN05216361_3149"/>
<accession>A0A1M5NB16</accession>
<evidence type="ECO:0000313" key="4">
    <source>
        <dbReference type="Proteomes" id="UP000184520"/>
    </source>
</evidence>
<evidence type="ECO:0000256" key="1">
    <source>
        <dbReference type="ARBA" id="ARBA00022801"/>
    </source>
</evidence>
<dbReference type="InterPro" id="IPR050300">
    <property type="entry name" value="GDXG_lipolytic_enzyme"/>
</dbReference>
<keyword evidence="4" id="KW-1185">Reference proteome</keyword>
<gene>
    <name evidence="3" type="ORF">SAMN05216361_3149</name>
</gene>
<name>A0A1M5NB16_9ALTE</name>
<evidence type="ECO:0000313" key="3">
    <source>
        <dbReference type="EMBL" id="SHG86687.1"/>
    </source>
</evidence>
<dbReference type="PANTHER" id="PTHR48081:SF33">
    <property type="entry name" value="KYNURENINE FORMAMIDASE"/>
    <property type="match status" value="1"/>
</dbReference>
<dbReference type="RefSeq" id="WP_073324125.1">
    <property type="nucleotide sequence ID" value="NZ_FQWD01000005.1"/>
</dbReference>
<dbReference type="Gene3D" id="3.40.50.1820">
    <property type="entry name" value="alpha/beta hydrolase"/>
    <property type="match status" value="1"/>
</dbReference>
<dbReference type="SUPFAM" id="SSF53474">
    <property type="entry name" value="alpha/beta-Hydrolases"/>
    <property type="match status" value="1"/>
</dbReference>
<organism evidence="3 4">
    <name type="scientific">Marisediminitalea aggregata</name>
    <dbReference type="NCBI Taxonomy" id="634436"/>
    <lineage>
        <taxon>Bacteria</taxon>
        <taxon>Pseudomonadati</taxon>
        <taxon>Pseudomonadota</taxon>
        <taxon>Gammaproteobacteria</taxon>
        <taxon>Alteromonadales</taxon>
        <taxon>Alteromonadaceae</taxon>
        <taxon>Marisediminitalea</taxon>
    </lineage>
</organism>
<dbReference type="Pfam" id="PF07859">
    <property type="entry name" value="Abhydrolase_3"/>
    <property type="match status" value="1"/>
</dbReference>
<feature type="domain" description="Alpha/beta hydrolase fold-3" evidence="2">
    <location>
        <begin position="81"/>
        <end position="200"/>
    </location>
</feature>
<proteinExistence type="predicted"/>
<dbReference type="InterPro" id="IPR029058">
    <property type="entry name" value="AB_hydrolase_fold"/>
</dbReference>
<protein>
    <submittedName>
        <fullName evidence="3">Acetyl esterase/lipase</fullName>
    </submittedName>
</protein>
<keyword evidence="1" id="KW-0378">Hydrolase</keyword>
<dbReference type="EMBL" id="FQWD01000005">
    <property type="protein sequence ID" value="SHG86687.1"/>
    <property type="molecule type" value="Genomic_DNA"/>
</dbReference>
<reference evidence="4" key="1">
    <citation type="submission" date="2016-11" db="EMBL/GenBank/DDBJ databases">
        <authorList>
            <person name="Varghese N."/>
            <person name="Submissions S."/>
        </authorList>
    </citation>
    <scope>NUCLEOTIDE SEQUENCE [LARGE SCALE GENOMIC DNA]</scope>
    <source>
        <strain evidence="4">CGMCC 1.8995</strain>
    </source>
</reference>
<dbReference type="GO" id="GO:0016787">
    <property type="term" value="F:hydrolase activity"/>
    <property type="evidence" value="ECO:0007669"/>
    <property type="project" value="UniProtKB-KW"/>
</dbReference>
<evidence type="ECO:0000259" key="2">
    <source>
        <dbReference type="Pfam" id="PF07859"/>
    </source>
</evidence>
<dbReference type="PANTHER" id="PTHR48081">
    <property type="entry name" value="AB HYDROLASE SUPERFAMILY PROTEIN C4A8.06C"/>
    <property type="match status" value="1"/>
</dbReference>
<dbReference type="OrthoDB" id="9775851at2"/>
<dbReference type="AlphaFoldDB" id="A0A1M5NB16"/>
<dbReference type="InterPro" id="IPR013094">
    <property type="entry name" value="AB_hydrolase_3"/>
</dbReference>